<sequence length="157" mass="17393">MKYFPIKQIALCANKLGSAFSAIKSRWSQYDYINLGNESSDEGSLKDDEAGDELAGNSSASTSCESDDENSGNYGDTDPSGGESFDRDTDFAVKYKFWDNADDGKCGLLTHSSFYMLHEMRPKCMKNARECGARTNKCFIACPAAFKIQWSGFIHKI</sequence>
<evidence type="ECO:0000313" key="2">
    <source>
        <dbReference type="EMBL" id="VDK45337.1"/>
    </source>
</evidence>
<proteinExistence type="predicted"/>
<accession>A0A183D708</accession>
<evidence type="ECO:0000256" key="1">
    <source>
        <dbReference type="SAM" id="MobiDB-lite"/>
    </source>
</evidence>
<organism evidence="4">
    <name type="scientific">Gongylonema pulchrum</name>
    <dbReference type="NCBI Taxonomy" id="637853"/>
    <lineage>
        <taxon>Eukaryota</taxon>
        <taxon>Metazoa</taxon>
        <taxon>Ecdysozoa</taxon>
        <taxon>Nematoda</taxon>
        <taxon>Chromadorea</taxon>
        <taxon>Rhabditida</taxon>
        <taxon>Spirurina</taxon>
        <taxon>Spiruromorpha</taxon>
        <taxon>Spiruroidea</taxon>
        <taxon>Gongylonematidae</taxon>
        <taxon>Gongylonema</taxon>
    </lineage>
</organism>
<reference evidence="2 3" key="2">
    <citation type="submission" date="2018-11" db="EMBL/GenBank/DDBJ databases">
        <authorList>
            <consortium name="Pathogen Informatics"/>
        </authorList>
    </citation>
    <scope>NUCLEOTIDE SEQUENCE [LARGE SCALE GENOMIC DNA]</scope>
</reference>
<evidence type="ECO:0000313" key="3">
    <source>
        <dbReference type="Proteomes" id="UP000271098"/>
    </source>
</evidence>
<name>A0A183D708_9BILA</name>
<protein>
    <submittedName>
        <fullName evidence="4">DB domain-containing protein</fullName>
    </submittedName>
</protein>
<feature type="region of interest" description="Disordered" evidence="1">
    <location>
        <begin position="38"/>
        <end position="85"/>
    </location>
</feature>
<dbReference type="Proteomes" id="UP000271098">
    <property type="component" value="Unassembled WGS sequence"/>
</dbReference>
<dbReference type="AlphaFoldDB" id="A0A183D708"/>
<keyword evidence="3" id="KW-1185">Reference proteome</keyword>
<dbReference type="EMBL" id="UYRT01008542">
    <property type="protein sequence ID" value="VDK45337.1"/>
    <property type="molecule type" value="Genomic_DNA"/>
</dbReference>
<dbReference type="WBParaSite" id="GPUH_0000450601-mRNA-1">
    <property type="protein sequence ID" value="GPUH_0000450601-mRNA-1"/>
    <property type="gene ID" value="GPUH_0000450601"/>
</dbReference>
<reference evidence="4" key="1">
    <citation type="submission" date="2016-06" db="UniProtKB">
        <authorList>
            <consortium name="WormBaseParasite"/>
        </authorList>
    </citation>
    <scope>IDENTIFICATION</scope>
</reference>
<gene>
    <name evidence="2" type="ORF">GPUH_LOCUS4499</name>
</gene>
<evidence type="ECO:0000313" key="4">
    <source>
        <dbReference type="WBParaSite" id="GPUH_0000450601-mRNA-1"/>
    </source>
</evidence>